<dbReference type="AlphaFoldDB" id="A0A9D4RTE5"/>
<evidence type="ECO:0000313" key="1">
    <source>
        <dbReference type="EMBL" id="KAH3877952.1"/>
    </source>
</evidence>
<gene>
    <name evidence="1" type="ORF">DPMN_001832</name>
</gene>
<accession>A0A9D4RTE5</accession>
<dbReference type="SUPFAM" id="SSF101898">
    <property type="entry name" value="NHL repeat"/>
    <property type="match status" value="1"/>
</dbReference>
<sequence length="321" mass="35764">MRVNYVVKHIIEYICLNQVYSENKGSSCILTMGQTQATTHINIKEQQNDQQTCDVKDICQLSDGRFLVTDHANNRLKLLGVNYALVASLATDGSPFGACEGEPGQAIVTSQFIGKTQDSVVLIAVGKSLSINSYFNVDYRCYGIAYAGGRVYVCMGSRLNVSEEKSSHVLRDEPDNLPGHVRVFSLSGEVLQTIPNDLDLTVFSEPRYIQWSRDTKEFHVSDLTKGVVTIDTQEEVHYTVPKQSDFTSPQGLCENINKDIIVCESKSHALVQMTLSAKQVKVTIHESERLERPQAVCFDNKRNNLLVACQMSDVIEIFNAT</sequence>
<dbReference type="EMBL" id="JAIWYP010000001">
    <property type="protein sequence ID" value="KAH3877952.1"/>
    <property type="molecule type" value="Genomic_DNA"/>
</dbReference>
<dbReference type="Gene3D" id="2.120.10.30">
    <property type="entry name" value="TolB, C-terminal domain"/>
    <property type="match status" value="1"/>
</dbReference>
<comment type="caution">
    <text evidence="1">The sequence shown here is derived from an EMBL/GenBank/DDBJ whole genome shotgun (WGS) entry which is preliminary data.</text>
</comment>
<keyword evidence="2" id="KW-1185">Reference proteome</keyword>
<name>A0A9D4RTE5_DREPO</name>
<reference evidence="1" key="2">
    <citation type="submission" date="2020-11" db="EMBL/GenBank/DDBJ databases">
        <authorList>
            <person name="McCartney M.A."/>
            <person name="Auch B."/>
            <person name="Kono T."/>
            <person name="Mallez S."/>
            <person name="Becker A."/>
            <person name="Gohl D.M."/>
            <person name="Silverstein K.A.T."/>
            <person name="Koren S."/>
            <person name="Bechman K.B."/>
            <person name="Herman A."/>
            <person name="Abrahante J.E."/>
            <person name="Garbe J."/>
        </authorList>
    </citation>
    <scope>NUCLEOTIDE SEQUENCE</scope>
    <source>
        <strain evidence="1">Duluth1</strain>
        <tissue evidence="1">Whole animal</tissue>
    </source>
</reference>
<reference evidence="1" key="1">
    <citation type="journal article" date="2019" name="bioRxiv">
        <title>The Genome of the Zebra Mussel, Dreissena polymorpha: A Resource for Invasive Species Research.</title>
        <authorList>
            <person name="McCartney M.A."/>
            <person name="Auch B."/>
            <person name="Kono T."/>
            <person name="Mallez S."/>
            <person name="Zhang Y."/>
            <person name="Obille A."/>
            <person name="Becker A."/>
            <person name="Abrahante J.E."/>
            <person name="Garbe J."/>
            <person name="Badalamenti J.P."/>
            <person name="Herman A."/>
            <person name="Mangelson H."/>
            <person name="Liachko I."/>
            <person name="Sullivan S."/>
            <person name="Sone E.D."/>
            <person name="Koren S."/>
            <person name="Silverstein K.A.T."/>
            <person name="Beckman K.B."/>
            <person name="Gohl D.M."/>
        </authorList>
    </citation>
    <scope>NUCLEOTIDE SEQUENCE</scope>
    <source>
        <strain evidence="1">Duluth1</strain>
        <tissue evidence="1">Whole animal</tissue>
    </source>
</reference>
<dbReference type="OrthoDB" id="6127536at2759"/>
<proteinExistence type="predicted"/>
<organism evidence="1 2">
    <name type="scientific">Dreissena polymorpha</name>
    <name type="common">Zebra mussel</name>
    <name type="synonym">Mytilus polymorpha</name>
    <dbReference type="NCBI Taxonomy" id="45954"/>
    <lineage>
        <taxon>Eukaryota</taxon>
        <taxon>Metazoa</taxon>
        <taxon>Spiralia</taxon>
        <taxon>Lophotrochozoa</taxon>
        <taxon>Mollusca</taxon>
        <taxon>Bivalvia</taxon>
        <taxon>Autobranchia</taxon>
        <taxon>Heteroconchia</taxon>
        <taxon>Euheterodonta</taxon>
        <taxon>Imparidentia</taxon>
        <taxon>Neoheterodontei</taxon>
        <taxon>Myida</taxon>
        <taxon>Dreissenoidea</taxon>
        <taxon>Dreissenidae</taxon>
        <taxon>Dreissena</taxon>
    </lineage>
</organism>
<protein>
    <submittedName>
        <fullName evidence="1">Uncharacterized protein</fullName>
    </submittedName>
</protein>
<dbReference type="InterPro" id="IPR011042">
    <property type="entry name" value="6-blade_b-propeller_TolB-like"/>
</dbReference>
<dbReference type="Proteomes" id="UP000828390">
    <property type="component" value="Unassembled WGS sequence"/>
</dbReference>
<evidence type="ECO:0000313" key="2">
    <source>
        <dbReference type="Proteomes" id="UP000828390"/>
    </source>
</evidence>